<evidence type="ECO:0000313" key="1">
    <source>
        <dbReference type="EMBL" id="KAF9597093.1"/>
    </source>
</evidence>
<organism evidence="1 2">
    <name type="scientific">Coptis chinensis</name>
    <dbReference type="NCBI Taxonomy" id="261450"/>
    <lineage>
        <taxon>Eukaryota</taxon>
        <taxon>Viridiplantae</taxon>
        <taxon>Streptophyta</taxon>
        <taxon>Embryophyta</taxon>
        <taxon>Tracheophyta</taxon>
        <taxon>Spermatophyta</taxon>
        <taxon>Magnoliopsida</taxon>
        <taxon>Ranunculales</taxon>
        <taxon>Ranunculaceae</taxon>
        <taxon>Coptidoideae</taxon>
        <taxon>Coptis</taxon>
    </lineage>
</organism>
<dbReference type="EMBL" id="JADFTS010000007">
    <property type="protein sequence ID" value="KAF9597093.1"/>
    <property type="molecule type" value="Genomic_DNA"/>
</dbReference>
<dbReference type="OrthoDB" id="1702760at2759"/>
<accession>A0A835HFB7</accession>
<feature type="non-terminal residue" evidence="1">
    <location>
        <position position="1"/>
    </location>
</feature>
<reference evidence="1 2" key="1">
    <citation type="submission" date="2020-10" db="EMBL/GenBank/DDBJ databases">
        <title>The Coptis chinensis genome and diversification of protoberbering-type alkaloids.</title>
        <authorList>
            <person name="Wang B."/>
            <person name="Shu S."/>
            <person name="Song C."/>
            <person name="Liu Y."/>
        </authorList>
    </citation>
    <scope>NUCLEOTIDE SEQUENCE [LARGE SCALE GENOMIC DNA]</scope>
    <source>
        <strain evidence="1">HL-2020</strain>
        <tissue evidence="1">Leaf</tissue>
    </source>
</reference>
<gene>
    <name evidence="1" type="ORF">IFM89_015757</name>
</gene>
<dbReference type="Proteomes" id="UP000631114">
    <property type="component" value="Unassembled WGS sequence"/>
</dbReference>
<dbReference type="AlphaFoldDB" id="A0A835HFB7"/>
<keyword evidence="2" id="KW-1185">Reference proteome</keyword>
<proteinExistence type="predicted"/>
<protein>
    <submittedName>
        <fullName evidence="1">Uncharacterized protein</fullName>
    </submittedName>
</protein>
<sequence length="119" mass="12639">IFDGLKICFSISVYKALHKSFGGFTADVVAAIDQLSSFYPWIFTVGVAAHDKVYSNSLILGNNITILGTGLAPGTDNGTMYTLVATTHALSNETTGVNNMYLGECQDSSSLNRPGPETL</sequence>
<name>A0A835HFB7_9MAGN</name>
<evidence type="ECO:0000313" key="2">
    <source>
        <dbReference type="Proteomes" id="UP000631114"/>
    </source>
</evidence>
<comment type="caution">
    <text evidence="1">The sequence shown here is derived from an EMBL/GenBank/DDBJ whole genome shotgun (WGS) entry which is preliminary data.</text>
</comment>